<keyword evidence="2" id="KW-1185">Reference proteome</keyword>
<dbReference type="EMBL" id="BDGG01000002">
    <property type="protein sequence ID" value="GAU92759.1"/>
    <property type="molecule type" value="Genomic_DNA"/>
</dbReference>
<organism evidence="1 2">
    <name type="scientific">Ramazzottius varieornatus</name>
    <name type="common">Water bear</name>
    <name type="synonym">Tardigrade</name>
    <dbReference type="NCBI Taxonomy" id="947166"/>
    <lineage>
        <taxon>Eukaryota</taxon>
        <taxon>Metazoa</taxon>
        <taxon>Ecdysozoa</taxon>
        <taxon>Tardigrada</taxon>
        <taxon>Eutardigrada</taxon>
        <taxon>Parachela</taxon>
        <taxon>Hypsibioidea</taxon>
        <taxon>Ramazzottiidae</taxon>
        <taxon>Ramazzottius</taxon>
    </lineage>
</organism>
<proteinExistence type="predicted"/>
<accession>A0A1D1USW0</accession>
<protein>
    <submittedName>
        <fullName evidence="1">Uncharacterized protein</fullName>
    </submittedName>
</protein>
<reference evidence="1 2" key="1">
    <citation type="journal article" date="2016" name="Nat. Commun.">
        <title>Extremotolerant tardigrade genome and improved radiotolerance of human cultured cells by tardigrade-unique protein.</title>
        <authorList>
            <person name="Hashimoto T."/>
            <person name="Horikawa D.D."/>
            <person name="Saito Y."/>
            <person name="Kuwahara H."/>
            <person name="Kozuka-Hata H."/>
            <person name="Shin-I T."/>
            <person name="Minakuchi Y."/>
            <person name="Ohishi K."/>
            <person name="Motoyama A."/>
            <person name="Aizu T."/>
            <person name="Enomoto A."/>
            <person name="Kondo K."/>
            <person name="Tanaka S."/>
            <person name="Hara Y."/>
            <person name="Koshikawa S."/>
            <person name="Sagara H."/>
            <person name="Miura T."/>
            <person name="Yokobori S."/>
            <person name="Miyagawa K."/>
            <person name="Suzuki Y."/>
            <person name="Kubo T."/>
            <person name="Oyama M."/>
            <person name="Kohara Y."/>
            <person name="Fujiyama A."/>
            <person name="Arakawa K."/>
            <person name="Katayama T."/>
            <person name="Toyoda A."/>
            <person name="Kunieda T."/>
        </authorList>
    </citation>
    <scope>NUCLEOTIDE SEQUENCE [LARGE SCALE GENOMIC DNA]</scope>
    <source>
        <strain evidence="1 2">YOKOZUNA-1</strain>
    </source>
</reference>
<name>A0A1D1USW0_RAMVA</name>
<dbReference type="AlphaFoldDB" id="A0A1D1USW0"/>
<sequence>MRWQLFDTLEVIVLADVAPKVCQLLREIVEGDHRLELSVSVGPVDNVAMERKATGCRSMESISIEIQSCCLKEPLIWKREVNCGREVPQCLSVSAVKDARSWHYSLLIR</sequence>
<evidence type="ECO:0000313" key="2">
    <source>
        <dbReference type="Proteomes" id="UP000186922"/>
    </source>
</evidence>
<gene>
    <name evidence="1" type="primary">RvY_04802-1</name>
    <name evidence="1" type="synonym">RvY_04802.1</name>
    <name evidence="1" type="ORF">RvY_04802</name>
</gene>
<dbReference type="Proteomes" id="UP000186922">
    <property type="component" value="Unassembled WGS sequence"/>
</dbReference>
<comment type="caution">
    <text evidence="1">The sequence shown here is derived from an EMBL/GenBank/DDBJ whole genome shotgun (WGS) entry which is preliminary data.</text>
</comment>
<evidence type="ECO:0000313" key="1">
    <source>
        <dbReference type="EMBL" id="GAU92759.1"/>
    </source>
</evidence>